<proteinExistence type="inferred from homology"/>
<evidence type="ECO:0000256" key="8">
    <source>
        <dbReference type="ARBA" id="ARBA00023004"/>
    </source>
</evidence>
<comment type="caution">
    <text evidence="13">The sequence shown here is derived from an EMBL/GenBank/DDBJ whole genome shotgun (WGS) entry which is preliminary data.</text>
</comment>
<dbReference type="RefSeq" id="WP_344959929.1">
    <property type="nucleotide sequence ID" value="NZ_BAABCX010000007.1"/>
</dbReference>
<dbReference type="EC" id="1.11.1.6" evidence="3"/>
<dbReference type="Pfam" id="PF06628">
    <property type="entry name" value="Catalase-rel"/>
    <property type="match status" value="1"/>
</dbReference>
<feature type="region of interest" description="Disordered" evidence="11">
    <location>
        <begin position="1"/>
        <end position="29"/>
    </location>
</feature>
<dbReference type="EMBL" id="BAABCX010000007">
    <property type="protein sequence ID" value="GAA3550194.1"/>
    <property type="molecule type" value="Genomic_DNA"/>
</dbReference>
<reference evidence="14" key="1">
    <citation type="journal article" date="2019" name="Int. J. Syst. Evol. Microbiol.">
        <title>The Global Catalogue of Microorganisms (GCM) 10K type strain sequencing project: providing services to taxonomists for standard genome sequencing and annotation.</title>
        <authorList>
            <consortium name="The Broad Institute Genomics Platform"/>
            <consortium name="The Broad Institute Genome Sequencing Center for Infectious Disease"/>
            <person name="Wu L."/>
            <person name="Ma J."/>
        </authorList>
    </citation>
    <scope>NUCLEOTIDE SEQUENCE [LARGE SCALE GENOMIC DNA]</scope>
    <source>
        <strain evidence="14">JCM 17110</strain>
    </source>
</reference>
<dbReference type="Pfam" id="PF00199">
    <property type="entry name" value="Catalase"/>
    <property type="match status" value="1"/>
</dbReference>
<evidence type="ECO:0000313" key="14">
    <source>
        <dbReference type="Proteomes" id="UP001500795"/>
    </source>
</evidence>
<dbReference type="PROSITE" id="PS51402">
    <property type="entry name" value="CATALASE_3"/>
    <property type="match status" value="1"/>
</dbReference>
<dbReference type="InterPro" id="IPR002226">
    <property type="entry name" value="Catalase_haem_BS"/>
</dbReference>
<dbReference type="PANTHER" id="PTHR11465">
    <property type="entry name" value="CATALASE"/>
    <property type="match status" value="1"/>
</dbReference>
<comment type="catalytic activity">
    <reaction evidence="10">
        <text>2 H2O2 = O2 + 2 H2O</text>
        <dbReference type="Rhea" id="RHEA:20309"/>
        <dbReference type="ChEBI" id="CHEBI:15377"/>
        <dbReference type="ChEBI" id="CHEBI:15379"/>
        <dbReference type="ChEBI" id="CHEBI:16240"/>
        <dbReference type="EC" id="1.11.1.6"/>
    </reaction>
</comment>
<evidence type="ECO:0000256" key="1">
    <source>
        <dbReference type="ARBA" id="ARBA00001971"/>
    </source>
</evidence>
<keyword evidence="4" id="KW-0575">Peroxidase</keyword>
<name>A0ABP6WIA1_9GAMM</name>
<dbReference type="PROSITE" id="PS00437">
    <property type="entry name" value="CATALASE_1"/>
    <property type="match status" value="1"/>
</dbReference>
<evidence type="ECO:0000256" key="5">
    <source>
        <dbReference type="ARBA" id="ARBA00022617"/>
    </source>
</evidence>
<evidence type="ECO:0000256" key="4">
    <source>
        <dbReference type="ARBA" id="ARBA00022559"/>
    </source>
</evidence>
<evidence type="ECO:0000256" key="3">
    <source>
        <dbReference type="ARBA" id="ARBA00012314"/>
    </source>
</evidence>
<dbReference type="Gene3D" id="2.40.180.10">
    <property type="entry name" value="Catalase core domain"/>
    <property type="match status" value="1"/>
</dbReference>
<dbReference type="InterPro" id="IPR020835">
    <property type="entry name" value="Catalase_sf"/>
</dbReference>
<feature type="domain" description="Catalase core" evidence="12">
    <location>
        <begin position="9"/>
        <end position="394"/>
    </location>
</feature>
<dbReference type="CDD" id="cd08156">
    <property type="entry name" value="catalase_clade_3"/>
    <property type="match status" value="1"/>
</dbReference>
<feature type="compositionally biased region" description="Basic and acidic residues" evidence="11">
    <location>
        <begin position="409"/>
        <end position="419"/>
    </location>
</feature>
<keyword evidence="14" id="KW-1185">Reference proteome</keyword>
<dbReference type="InterPro" id="IPR011614">
    <property type="entry name" value="Catalase_core"/>
</dbReference>
<evidence type="ECO:0000259" key="12">
    <source>
        <dbReference type="SMART" id="SM01060"/>
    </source>
</evidence>
<accession>A0ABP6WIA1</accession>
<evidence type="ECO:0000256" key="7">
    <source>
        <dbReference type="ARBA" id="ARBA00023002"/>
    </source>
</evidence>
<comment type="cofactor">
    <cofactor evidence="1">
        <name>heme</name>
        <dbReference type="ChEBI" id="CHEBI:30413"/>
    </cofactor>
</comment>
<comment type="similarity">
    <text evidence="2">Belongs to the catalase family.</text>
</comment>
<dbReference type="PANTHER" id="PTHR11465:SF61">
    <property type="entry name" value="CATALASE"/>
    <property type="match status" value="1"/>
</dbReference>
<evidence type="ECO:0000313" key="13">
    <source>
        <dbReference type="EMBL" id="GAA3550194.1"/>
    </source>
</evidence>
<dbReference type="Proteomes" id="UP001500795">
    <property type="component" value="Unassembled WGS sequence"/>
</dbReference>
<sequence length="480" mass="54482">MSKQRPTLTTTAGAPIADNQNSQSAGPRGPLLLQDYQLLEKLAHQNRERIPERTVHAKGWGAFGTLTITQDIGRYSRAKLFAGVGKQTPMLARFSTVAGEQGAADAERDVRGFALKFYTEEGNWDLVGNNTPVFFIRDPYKFPDFIHTQKRHPRTNLRSATAMWDFWSLSPESLHQVTMLMSDRGLPTDVRHINGYGSHTFSLLNADNERVWVKFHFKTQQGHQHWTNAEAELVVGKSRETTQEDLFNSIEQGDFPKWTMYIQVMTEAQARQTPYNPFDLTKVWPHGDFPLIEVGVMELNRNPENYFAEIEQAAFSPSNVVPGIGFSPDKMLQARIFSYADAHRYRLGTHYEALPVNQPHCPVHHYHKDGPMRFFANNPNPDAYYEPNSCNGPAQDPRYAEPPLPLDGDADRYDHREGNDDFSQPRALFELFDHGQQGRLFANIAAAMDGVPDEIVERQLALFERVHPDYGAGVRKVLGK</sequence>
<gene>
    <name evidence="13" type="ORF">GCM10022394_32930</name>
</gene>
<keyword evidence="5" id="KW-0349">Heme</keyword>
<keyword evidence="7" id="KW-0560">Oxidoreductase</keyword>
<dbReference type="SMART" id="SM01060">
    <property type="entry name" value="Catalase"/>
    <property type="match status" value="1"/>
</dbReference>
<evidence type="ECO:0000256" key="9">
    <source>
        <dbReference type="ARBA" id="ARBA00023324"/>
    </source>
</evidence>
<dbReference type="InterPro" id="IPR010582">
    <property type="entry name" value="Catalase_immune_responsive"/>
</dbReference>
<keyword evidence="9" id="KW-0376">Hydrogen peroxide</keyword>
<dbReference type="InterPro" id="IPR024711">
    <property type="entry name" value="Catalase_clade1/3"/>
</dbReference>
<evidence type="ECO:0000256" key="10">
    <source>
        <dbReference type="ARBA" id="ARBA00049254"/>
    </source>
</evidence>
<organism evidence="13 14">
    <name type="scientific">Zobellella aerophila</name>
    <dbReference type="NCBI Taxonomy" id="870480"/>
    <lineage>
        <taxon>Bacteria</taxon>
        <taxon>Pseudomonadati</taxon>
        <taxon>Pseudomonadota</taxon>
        <taxon>Gammaproteobacteria</taxon>
        <taxon>Aeromonadales</taxon>
        <taxon>Aeromonadaceae</taxon>
        <taxon>Zobellella</taxon>
    </lineage>
</organism>
<evidence type="ECO:0000256" key="6">
    <source>
        <dbReference type="ARBA" id="ARBA00022723"/>
    </source>
</evidence>
<evidence type="ECO:0000256" key="11">
    <source>
        <dbReference type="SAM" id="MobiDB-lite"/>
    </source>
</evidence>
<dbReference type="PRINTS" id="PR00067">
    <property type="entry name" value="CATALASE"/>
</dbReference>
<dbReference type="InterPro" id="IPR018028">
    <property type="entry name" value="Catalase"/>
</dbReference>
<dbReference type="InterPro" id="IPR040333">
    <property type="entry name" value="Catalase_3"/>
</dbReference>
<feature type="region of interest" description="Disordered" evidence="11">
    <location>
        <begin position="385"/>
        <end position="422"/>
    </location>
</feature>
<protein>
    <recommendedName>
        <fullName evidence="3">catalase</fullName>
        <ecNumber evidence="3">1.11.1.6</ecNumber>
    </recommendedName>
</protein>
<feature type="compositionally biased region" description="Polar residues" evidence="11">
    <location>
        <begin position="1"/>
        <end position="25"/>
    </location>
</feature>
<dbReference type="PIRSF" id="PIRSF038928">
    <property type="entry name" value="Catalase_clade1-3"/>
    <property type="match status" value="1"/>
</dbReference>
<keyword evidence="8" id="KW-0408">Iron</keyword>
<evidence type="ECO:0000256" key="2">
    <source>
        <dbReference type="ARBA" id="ARBA00005329"/>
    </source>
</evidence>
<dbReference type="SUPFAM" id="SSF56634">
    <property type="entry name" value="Heme-dependent catalase-like"/>
    <property type="match status" value="1"/>
</dbReference>
<keyword evidence="6" id="KW-0479">Metal-binding</keyword>